<feature type="active site" description="Proton acceptor; specific for L-alanine" evidence="5">
    <location>
        <position position="274"/>
    </location>
</feature>
<dbReference type="AlphaFoldDB" id="B1XUU4"/>
<evidence type="ECO:0000256" key="2">
    <source>
        <dbReference type="ARBA" id="ARBA00001933"/>
    </source>
</evidence>
<comment type="similarity">
    <text evidence="5">Belongs to the alanine racemase family.</text>
</comment>
<dbReference type="GO" id="GO:0030632">
    <property type="term" value="P:D-alanine biosynthetic process"/>
    <property type="evidence" value="ECO:0007669"/>
    <property type="project" value="UniProtKB-UniRule"/>
</dbReference>
<dbReference type="NCBIfam" id="TIGR00492">
    <property type="entry name" value="alr"/>
    <property type="match status" value="1"/>
</dbReference>
<dbReference type="InterPro" id="IPR029066">
    <property type="entry name" value="PLP-binding_barrel"/>
</dbReference>
<dbReference type="PRINTS" id="PR00992">
    <property type="entry name" value="ALARACEMASE"/>
</dbReference>
<dbReference type="Gene3D" id="2.40.37.10">
    <property type="entry name" value="Lyase, Ornithine Decarboxylase, Chain A, domain 1"/>
    <property type="match status" value="1"/>
</dbReference>
<dbReference type="SUPFAM" id="SSF50621">
    <property type="entry name" value="Alanine racemase C-terminal domain-like"/>
    <property type="match status" value="1"/>
</dbReference>
<dbReference type="Pfam" id="PF01168">
    <property type="entry name" value="Ala_racemase_N"/>
    <property type="match status" value="1"/>
</dbReference>
<dbReference type="EC" id="5.1.1.1" evidence="5"/>
<dbReference type="EMBL" id="CP001010">
    <property type="protein sequence ID" value="ACB44121.1"/>
    <property type="molecule type" value="Genomic_DNA"/>
</dbReference>
<gene>
    <name evidence="9" type="ordered locus">Pnec_0923</name>
</gene>
<dbReference type="SMART" id="SM01005">
    <property type="entry name" value="Ala_racemase_C"/>
    <property type="match status" value="1"/>
</dbReference>
<feature type="modified residue" description="N6-(pyridoxal phosphate)lysine" evidence="5 6">
    <location>
        <position position="53"/>
    </location>
</feature>
<dbReference type="InterPro" id="IPR001608">
    <property type="entry name" value="Ala_racemase_N"/>
</dbReference>
<organism evidence="9">
    <name type="scientific">Polynucleobacter necessarius subsp. necessarius (strain STIR1)</name>
    <dbReference type="NCBI Taxonomy" id="452638"/>
    <lineage>
        <taxon>Bacteria</taxon>
        <taxon>Pseudomonadati</taxon>
        <taxon>Pseudomonadota</taxon>
        <taxon>Betaproteobacteria</taxon>
        <taxon>Burkholderiales</taxon>
        <taxon>Burkholderiaceae</taxon>
        <taxon>Polynucleobacter</taxon>
    </lineage>
</organism>
<feature type="active site" description="Proton acceptor; specific for D-alanine" evidence="5">
    <location>
        <position position="53"/>
    </location>
</feature>
<dbReference type="PANTHER" id="PTHR30511">
    <property type="entry name" value="ALANINE RACEMASE"/>
    <property type="match status" value="1"/>
</dbReference>
<dbReference type="InterPro" id="IPR011079">
    <property type="entry name" value="Ala_racemase_C"/>
</dbReference>
<dbReference type="HAMAP" id="MF_01201">
    <property type="entry name" value="Ala_racemase"/>
    <property type="match status" value="1"/>
</dbReference>
<dbReference type="Pfam" id="PF00842">
    <property type="entry name" value="Ala_racemase_C"/>
    <property type="match status" value="1"/>
</dbReference>
<dbReference type="Gene3D" id="3.20.20.10">
    <property type="entry name" value="Alanine racemase"/>
    <property type="match status" value="1"/>
</dbReference>
<evidence type="ECO:0000256" key="6">
    <source>
        <dbReference type="PIRSR" id="PIRSR600821-50"/>
    </source>
</evidence>
<comment type="pathway">
    <text evidence="5">Amino-acid biosynthesis; D-alanine biosynthesis; D-alanine from L-alanine: step 1/1.</text>
</comment>
<dbReference type="HOGENOM" id="CLU_028393_1_0_4"/>
<keyword evidence="3 5" id="KW-0663">Pyridoxal phosphate</keyword>
<dbReference type="eggNOG" id="COG0787">
    <property type="taxonomic scope" value="Bacteria"/>
</dbReference>
<reference evidence="9" key="1">
    <citation type="submission" date="2008-03" db="EMBL/GenBank/DDBJ databases">
        <title>Complete sequence of Polynucleobacter necessarius STIR1.</title>
        <authorList>
            <consortium name="US DOE Joint Genome Institute"/>
            <person name="Copeland A."/>
            <person name="Lucas S."/>
            <person name="Lapidus A."/>
            <person name="Barry K."/>
            <person name="Detter J.C."/>
            <person name="Glavina del Rio T."/>
            <person name="Hammon N."/>
            <person name="Israni S."/>
            <person name="Dalin E."/>
            <person name="Tice H."/>
            <person name="Pitluck S."/>
            <person name="Chain P."/>
            <person name="Malfatti S."/>
            <person name="Shin M."/>
            <person name="Vergez L."/>
            <person name="Schmutz J."/>
            <person name="Larimer F."/>
            <person name="Land M."/>
            <person name="Hauser L."/>
            <person name="Kyrpides N."/>
            <person name="Kim E."/>
            <person name="Hahn M."/>
            <person name="Richardson P."/>
        </authorList>
    </citation>
    <scope>NUCLEOTIDE SEQUENCE [LARGE SCALE GENOMIC DNA]</scope>
    <source>
        <strain evidence="9">STIR1</strain>
    </source>
</reference>
<dbReference type="GO" id="GO:0008784">
    <property type="term" value="F:alanine racemase activity"/>
    <property type="evidence" value="ECO:0007669"/>
    <property type="project" value="UniProtKB-UniRule"/>
</dbReference>
<dbReference type="SUPFAM" id="SSF51419">
    <property type="entry name" value="PLP-binding barrel"/>
    <property type="match status" value="1"/>
</dbReference>
<dbReference type="InterPro" id="IPR000821">
    <property type="entry name" value="Ala_racemase"/>
</dbReference>
<keyword evidence="4 5" id="KW-0413">Isomerase</keyword>
<evidence type="ECO:0000256" key="1">
    <source>
        <dbReference type="ARBA" id="ARBA00000316"/>
    </source>
</evidence>
<dbReference type="KEGG" id="pne:Pnec_0923"/>
<dbReference type="InterPro" id="IPR009006">
    <property type="entry name" value="Ala_racemase/Decarboxylase_C"/>
</dbReference>
<dbReference type="UniPathway" id="UPA00042">
    <property type="reaction ID" value="UER00497"/>
</dbReference>
<evidence type="ECO:0000256" key="3">
    <source>
        <dbReference type="ARBA" id="ARBA00022898"/>
    </source>
</evidence>
<feature type="binding site" evidence="5 7">
    <location>
        <position position="150"/>
    </location>
    <ligand>
        <name>substrate</name>
    </ligand>
</feature>
<dbReference type="GO" id="GO:0030170">
    <property type="term" value="F:pyridoxal phosphate binding"/>
    <property type="evidence" value="ECO:0007669"/>
    <property type="project" value="UniProtKB-UniRule"/>
</dbReference>
<dbReference type="PANTHER" id="PTHR30511:SF0">
    <property type="entry name" value="ALANINE RACEMASE, CATABOLIC-RELATED"/>
    <property type="match status" value="1"/>
</dbReference>
<protein>
    <recommendedName>
        <fullName evidence="5">Alanine racemase</fullName>
        <ecNumber evidence="5">5.1.1.1</ecNumber>
    </recommendedName>
</protein>
<evidence type="ECO:0000256" key="4">
    <source>
        <dbReference type="ARBA" id="ARBA00023235"/>
    </source>
</evidence>
<proteinExistence type="inferred from homology"/>
<accession>B1XUU4</accession>
<dbReference type="STRING" id="452638.Pnec_0923"/>
<comment type="catalytic activity">
    <reaction evidence="1 5">
        <text>L-alanine = D-alanine</text>
        <dbReference type="Rhea" id="RHEA:20249"/>
        <dbReference type="ChEBI" id="CHEBI:57416"/>
        <dbReference type="ChEBI" id="CHEBI:57972"/>
        <dbReference type="EC" id="5.1.1.1"/>
    </reaction>
</comment>
<feature type="binding site" evidence="5 7">
    <location>
        <position position="326"/>
    </location>
    <ligand>
        <name>substrate</name>
    </ligand>
</feature>
<evidence type="ECO:0000259" key="8">
    <source>
        <dbReference type="SMART" id="SM01005"/>
    </source>
</evidence>
<comment type="function">
    <text evidence="5">Catalyzes the interconversion of L-alanine and D-alanine. May also act on other amino acids.</text>
</comment>
<name>B1XUU4_POLNS</name>
<sequence length="381" mass="42214">MQLKHERRGILGESANGLINRPILASIHTAAFQHNLNRVREMAPESKIWSVIKARAYGHCFDAALKGLISTDGFALLDIQDAAWLREHGWKGRILLLEGFFHENELSRAEELACDLVVHCGAQVEWLESFKGKNRKPFNVFLKMNTGMNRLGFKPDDYRTVFHRLHAAGYHMHHMTHFANADQVNRIPSVGSQQELFNQTIEGLEGATSLANSAAILWHRNALGDWVRPGIMLYGVSPTGLHADIEHSNLQVVMQLHSEIIDIQDLQKGDRIGYGGRYEAPEAMRIGIVACGYADGYPRHAKDGTPVWVANGDHGVICPLVGRVSMDMLAIDLRHAPNASIGTTVQLWGDKVPVDDVAQMSDTTGYELLCAVAPRVPVAII</sequence>
<evidence type="ECO:0000256" key="7">
    <source>
        <dbReference type="PIRSR" id="PIRSR600821-52"/>
    </source>
</evidence>
<dbReference type="CDD" id="cd06827">
    <property type="entry name" value="PLPDE_III_AR_proteobact"/>
    <property type="match status" value="1"/>
</dbReference>
<evidence type="ECO:0000313" key="9">
    <source>
        <dbReference type="EMBL" id="ACB44121.1"/>
    </source>
</evidence>
<dbReference type="GO" id="GO:0005829">
    <property type="term" value="C:cytosol"/>
    <property type="evidence" value="ECO:0007669"/>
    <property type="project" value="TreeGrafter"/>
</dbReference>
<evidence type="ECO:0000256" key="5">
    <source>
        <dbReference type="HAMAP-Rule" id="MF_01201"/>
    </source>
</evidence>
<comment type="cofactor">
    <cofactor evidence="2 5 6">
        <name>pyridoxal 5'-phosphate</name>
        <dbReference type="ChEBI" id="CHEBI:597326"/>
    </cofactor>
</comment>
<feature type="domain" description="Alanine racemase C-terminal" evidence="8">
    <location>
        <begin position="253"/>
        <end position="381"/>
    </location>
</feature>
<dbReference type="FunFam" id="3.20.20.10:FF:000002">
    <property type="entry name" value="Alanine racemase"/>
    <property type="match status" value="1"/>
</dbReference>